<accession>A0ABT1HPQ3</accession>
<keyword evidence="2" id="KW-1185">Reference proteome</keyword>
<protein>
    <submittedName>
        <fullName evidence="1">Uncharacterized protein</fullName>
    </submittedName>
</protein>
<comment type="caution">
    <text evidence="1">The sequence shown here is derived from an EMBL/GenBank/DDBJ whole genome shotgun (WGS) entry which is preliminary data.</text>
</comment>
<dbReference type="Proteomes" id="UP001205311">
    <property type="component" value="Unassembled WGS sequence"/>
</dbReference>
<proteinExistence type="predicted"/>
<sequence>MRRYSRFVGREPRRLTARLPSRGRLVCGAFDPQEQMIIEAKASTTREHVRMAIGQLLDYQLHLYRDGDTFLGPL</sequence>
<name>A0ABT1HPQ3_STRSD</name>
<dbReference type="RefSeq" id="WP_253668446.1">
    <property type="nucleotide sequence ID" value="NZ_JAMTCP010000004.1"/>
</dbReference>
<evidence type="ECO:0000313" key="1">
    <source>
        <dbReference type="EMBL" id="MCP2257492.1"/>
    </source>
</evidence>
<gene>
    <name evidence="1" type="ORF">LX15_001177</name>
</gene>
<organism evidence="1 2">
    <name type="scientific">Streptoalloteichus tenebrarius (strain ATCC 17920 / DSM 40477 / JCM 4838 / CBS 697.72 / NBRC 16177 / NCIMB 11028 / NRRL B-12390 / A12253. 1 / ISP 5477)</name>
    <name type="common">Streptomyces tenebrarius</name>
    <dbReference type="NCBI Taxonomy" id="1933"/>
    <lineage>
        <taxon>Bacteria</taxon>
        <taxon>Bacillati</taxon>
        <taxon>Actinomycetota</taxon>
        <taxon>Actinomycetes</taxon>
        <taxon>Pseudonocardiales</taxon>
        <taxon>Pseudonocardiaceae</taxon>
        <taxon>Streptoalloteichus</taxon>
    </lineage>
</organism>
<reference evidence="1 2" key="1">
    <citation type="submission" date="2022-06" db="EMBL/GenBank/DDBJ databases">
        <title>Genomic Encyclopedia of Archaeal and Bacterial Type Strains, Phase II (KMG-II): from individual species to whole genera.</title>
        <authorList>
            <person name="Goeker M."/>
        </authorList>
    </citation>
    <scope>NUCLEOTIDE SEQUENCE [LARGE SCALE GENOMIC DNA]</scope>
    <source>
        <strain evidence="1 2">DSM 40477</strain>
    </source>
</reference>
<evidence type="ECO:0000313" key="2">
    <source>
        <dbReference type="Proteomes" id="UP001205311"/>
    </source>
</evidence>
<dbReference type="EMBL" id="JAMTCP010000004">
    <property type="protein sequence ID" value="MCP2257492.1"/>
    <property type="molecule type" value="Genomic_DNA"/>
</dbReference>